<sequence length="47" mass="5367">MIAIYGQILKNGILPVSHLDVLIEQAMNSAAFDKKFRALILQHQRNF</sequence>
<reference evidence="1 2" key="1">
    <citation type="journal article" date="2011" name="J. Bacteriol.">
        <title>Genome Sequence of Lactobacillus ruminis SPM0211, Isolated from a Fecal Sample from a Healthy Korean.</title>
        <authorList>
            <person name="Lee S."/>
            <person name="Cho Y.J."/>
            <person name="Lee A.H."/>
            <person name="Chun J."/>
            <person name="Ha N.J."/>
            <person name="Ko G."/>
        </authorList>
    </citation>
    <scope>NUCLEOTIDE SEQUENCE [LARGE SCALE GENOMIC DNA]</scope>
    <source>
        <strain evidence="1 2">SPM0211</strain>
    </source>
</reference>
<proteinExistence type="predicted"/>
<protein>
    <submittedName>
        <fullName evidence="1">Uncharacterized protein</fullName>
    </submittedName>
</protein>
<evidence type="ECO:0000313" key="2">
    <source>
        <dbReference type="Proteomes" id="UP000002971"/>
    </source>
</evidence>
<evidence type="ECO:0000313" key="1">
    <source>
        <dbReference type="EMBL" id="EGM53050.1"/>
    </source>
</evidence>
<dbReference type="EMBL" id="AFOJ01000002">
    <property type="protein sequence ID" value="EGM53050.1"/>
    <property type="molecule type" value="Genomic_DNA"/>
</dbReference>
<accession>F7QXP2</accession>
<dbReference type="Proteomes" id="UP000002971">
    <property type="component" value="Unassembled WGS sequence"/>
</dbReference>
<comment type="caution">
    <text evidence="1">The sequence shown here is derived from an EMBL/GenBank/DDBJ whole genome shotgun (WGS) entry which is preliminary data.</text>
</comment>
<name>F7QXP2_9LACO</name>
<dbReference type="AlphaFoldDB" id="F7QXP2"/>
<organism evidence="1 2">
    <name type="scientific">Ligilactobacillus ruminis SPM0211</name>
    <dbReference type="NCBI Taxonomy" id="1040964"/>
    <lineage>
        <taxon>Bacteria</taxon>
        <taxon>Bacillati</taxon>
        <taxon>Bacillota</taxon>
        <taxon>Bacilli</taxon>
        <taxon>Lactobacillales</taxon>
        <taxon>Lactobacillaceae</taxon>
        <taxon>Ligilactobacillus</taxon>
    </lineage>
</organism>
<gene>
    <name evidence="1" type="ORF">LRU_00186</name>
</gene>